<dbReference type="Proteomes" id="UP000193560">
    <property type="component" value="Unassembled WGS sequence"/>
</dbReference>
<evidence type="ECO:0000313" key="2">
    <source>
        <dbReference type="Proteomes" id="UP000193560"/>
    </source>
</evidence>
<dbReference type="EMBL" id="MCGE01000037">
    <property type="protein sequence ID" value="ORZ06859.1"/>
    <property type="molecule type" value="Genomic_DNA"/>
</dbReference>
<gene>
    <name evidence="1" type="ORF">BCR42DRAFT_426579</name>
</gene>
<name>A0A1X2I246_9FUNG</name>
<accession>A0A1X2I246</accession>
<dbReference type="AlphaFoldDB" id="A0A1X2I246"/>
<comment type="caution">
    <text evidence="1">The sequence shown here is derived from an EMBL/GenBank/DDBJ whole genome shotgun (WGS) entry which is preliminary data.</text>
</comment>
<organism evidence="1 2">
    <name type="scientific">Absidia repens</name>
    <dbReference type="NCBI Taxonomy" id="90262"/>
    <lineage>
        <taxon>Eukaryota</taxon>
        <taxon>Fungi</taxon>
        <taxon>Fungi incertae sedis</taxon>
        <taxon>Mucoromycota</taxon>
        <taxon>Mucoromycotina</taxon>
        <taxon>Mucoromycetes</taxon>
        <taxon>Mucorales</taxon>
        <taxon>Cunninghamellaceae</taxon>
        <taxon>Absidia</taxon>
    </lineage>
</organism>
<evidence type="ECO:0000313" key="1">
    <source>
        <dbReference type="EMBL" id="ORZ06859.1"/>
    </source>
</evidence>
<protein>
    <submittedName>
        <fullName evidence="1">Uncharacterized protein</fullName>
    </submittedName>
</protein>
<keyword evidence="2" id="KW-1185">Reference proteome</keyword>
<sequence length="52" mass="5623">MAIIHRGFHLVKSNAHHMVGASCLFGSSSHLLSLGLETSLSFLLPLISHIKL</sequence>
<reference evidence="1 2" key="1">
    <citation type="submission" date="2016-07" db="EMBL/GenBank/DDBJ databases">
        <title>Pervasive Adenine N6-methylation of Active Genes in Fungi.</title>
        <authorList>
            <consortium name="DOE Joint Genome Institute"/>
            <person name="Mondo S.J."/>
            <person name="Dannebaum R.O."/>
            <person name="Kuo R.C."/>
            <person name="Labutti K."/>
            <person name="Haridas S."/>
            <person name="Kuo A."/>
            <person name="Salamov A."/>
            <person name="Ahrendt S.R."/>
            <person name="Lipzen A."/>
            <person name="Sullivan W."/>
            <person name="Andreopoulos W.B."/>
            <person name="Clum A."/>
            <person name="Lindquist E."/>
            <person name="Daum C."/>
            <person name="Ramamoorthy G.K."/>
            <person name="Gryganskyi A."/>
            <person name="Culley D."/>
            <person name="Magnuson J.K."/>
            <person name="James T.Y."/>
            <person name="O'Malley M.A."/>
            <person name="Stajich J.E."/>
            <person name="Spatafora J.W."/>
            <person name="Visel A."/>
            <person name="Grigoriev I.V."/>
        </authorList>
    </citation>
    <scope>NUCLEOTIDE SEQUENCE [LARGE SCALE GENOMIC DNA]</scope>
    <source>
        <strain evidence="1 2">NRRL 1336</strain>
    </source>
</reference>
<proteinExistence type="predicted"/>
<dbReference type="PROSITE" id="PS51257">
    <property type="entry name" value="PROKAR_LIPOPROTEIN"/>
    <property type="match status" value="1"/>
</dbReference>